<dbReference type="AlphaFoldDB" id="X1H496"/>
<dbReference type="EMBL" id="BARU01019372">
    <property type="protein sequence ID" value="GAH51920.1"/>
    <property type="molecule type" value="Genomic_DNA"/>
</dbReference>
<comment type="caution">
    <text evidence="1">The sequence shown here is derived from an EMBL/GenBank/DDBJ whole genome shotgun (WGS) entry which is preliminary data.</text>
</comment>
<name>X1H496_9ZZZZ</name>
<feature type="non-terminal residue" evidence="1">
    <location>
        <position position="1"/>
    </location>
</feature>
<evidence type="ECO:0008006" key="2">
    <source>
        <dbReference type="Google" id="ProtNLM"/>
    </source>
</evidence>
<accession>X1H496</accession>
<organism evidence="1">
    <name type="scientific">marine sediment metagenome</name>
    <dbReference type="NCBI Taxonomy" id="412755"/>
    <lineage>
        <taxon>unclassified sequences</taxon>
        <taxon>metagenomes</taxon>
        <taxon>ecological metagenomes</taxon>
    </lineage>
</organism>
<protein>
    <recommendedName>
        <fullName evidence="2">IPT/TIG domain-containing protein</fullName>
    </recommendedName>
</protein>
<reference evidence="1" key="1">
    <citation type="journal article" date="2014" name="Front. Microbiol.">
        <title>High frequency of phylogenetically diverse reductive dehalogenase-homologous genes in deep subseafloor sedimentary metagenomes.</title>
        <authorList>
            <person name="Kawai M."/>
            <person name="Futagami T."/>
            <person name="Toyoda A."/>
            <person name="Takaki Y."/>
            <person name="Nishi S."/>
            <person name="Hori S."/>
            <person name="Arai W."/>
            <person name="Tsubouchi T."/>
            <person name="Morono Y."/>
            <person name="Uchiyama I."/>
            <person name="Ito T."/>
            <person name="Fujiyama A."/>
            <person name="Inagaki F."/>
            <person name="Takami H."/>
        </authorList>
    </citation>
    <scope>NUCLEOTIDE SEQUENCE</scope>
    <source>
        <strain evidence="1">Expedition CK06-06</strain>
    </source>
</reference>
<evidence type="ECO:0000313" key="1">
    <source>
        <dbReference type="EMBL" id="GAH51920.1"/>
    </source>
</evidence>
<gene>
    <name evidence="1" type="ORF">S03H2_31902</name>
</gene>
<feature type="non-terminal residue" evidence="1">
    <location>
        <position position="289"/>
    </location>
</feature>
<sequence length="289" mass="31269">GTLEDDMIVPGTFVLHIGTDTFTDHSNGKIYSAIGVSCGSINYVTGEWSIDLGDTAATETGAFKADYKYFKDSENHFYVITDTGVTNDLGTWEDRRISIPSDTDEKKYYIVGMDGKNNQANAAFTIGATITLSVDEGPVGTKVEVTGEGFPFNVEVTCEIWRNKVKVEDVHIIGSKDTTGADDDETDDDGEFEFDIIIPQVKKKDDDYEIKVLATGTEAAADFEVTGLAEISAEPGFGPQGSSTTVSGENFQNIKDKKVKITLVRKGIEIADIKTSVKVDSDGSFEATC</sequence>
<proteinExistence type="predicted"/>